<evidence type="ECO:0000256" key="2">
    <source>
        <dbReference type="ARBA" id="ARBA00023002"/>
    </source>
</evidence>
<dbReference type="Proteomes" id="UP000218775">
    <property type="component" value="Unassembled WGS sequence"/>
</dbReference>
<dbReference type="InterPro" id="IPR036291">
    <property type="entry name" value="NAD(P)-bd_dom_sf"/>
</dbReference>
<comment type="caution">
    <text evidence="8">The sequence shown here is derived from an EMBL/GenBank/DDBJ whole genome shotgun (WGS) entry which is preliminary data.</text>
</comment>
<evidence type="ECO:0000313" key="8">
    <source>
        <dbReference type="EMBL" id="PCI75745.1"/>
    </source>
</evidence>
<keyword evidence="3 5" id="KW-0520">NAD</keyword>
<name>A0A2A4X0Y5_UNCAE</name>
<evidence type="ECO:0000313" key="9">
    <source>
        <dbReference type="Proteomes" id="UP000218775"/>
    </source>
</evidence>
<comment type="similarity">
    <text evidence="1 6">Belongs to the Glu/Leu/Phe/Val dehydrogenases family.</text>
</comment>
<dbReference type="CDD" id="cd01075">
    <property type="entry name" value="NAD_bind_Leu_Phe_Val_DH"/>
    <property type="match status" value="1"/>
</dbReference>
<dbReference type="SUPFAM" id="SSF51735">
    <property type="entry name" value="NAD(P)-binding Rossmann-fold domains"/>
    <property type="match status" value="1"/>
</dbReference>
<evidence type="ECO:0000256" key="1">
    <source>
        <dbReference type="ARBA" id="ARBA00006382"/>
    </source>
</evidence>
<gene>
    <name evidence="8" type="ORF">COB21_05315</name>
</gene>
<accession>A0A2A4X0Y5</accession>
<evidence type="ECO:0000256" key="6">
    <source>
        <dbReference type="RuleBase" id="RU004417"/>
    </source>
</evidence>
<feature type="binding site" evidence="5">
    <location>
        <begin position="180"/>
        <end position="185"/>
    </location>
    <ligand>
        <name>NAD(+)</name>
        <dbReference type="ChEBI" id="CHEBI:57540"/>
    </ligand>
</feature>
<dbReference type="InterPro" id="IPR006096">
    <property type="entry name" value="Glu/Leu/Phe/Val/Trp_DH_C"/>
</dbReference>
<dbReference type="AlphaFoldDB" id="A0A2A4X0Y5"/>
<feature type="domain" description="Glutamate/phenylalanine/leucine/valine/L-tryptophan dehydrogenase C-terminal" evidence="7">
    <location>
        <begin position="144"/>
        <end position="353"/>
    </location>
</feature>
<dbReference type="Gene3D" id="3.40.50.720">
    <property type="entry name" value="NAD(P)-binding Rossmann-like Domain"/>
    <property type="match status" value="1"/>
</dbReference>
<dbReference type="EMBL" id="NVUK01000041">
    <property type="protein sequence ID" value="PCI75745.1"/>
    <property type="molecule type" value="Genomic_DNA"/>
</dbReference>
<dbReference type="InterPro" id="IPR006097">
    <property type="entry name" value="Glu/Leu/Phe/Val/Trp_DH_dimer"/>
</dbReference>
<keyword evidence="5" id="KW-0547">Nucleotide-binding</keyword>
<dbReference type="PANTHER" id="PTHR42722:SF1">
    <property type="entry name" value="VALINE DEHYDROGENASE"/>
    <property type="match status" value="1"/>
</dbReference>
<dbReference type="InterPro" id="IPR016211">
    <property type="entry name" value="Glu/Phe/Leu/Val/Trp_DH_bac/arc"/>
</dbReference>
<keyword evidence="2 6" id="KW-0560">Oxidoreductase</keyword>
<evidence type="ECO:0000256" key="4">
    <source>
        <dbReference type="PIRSR" id="PIRSR000188-1"/>
    </source>
</evidence>
<dbReference type="SUPFAM" id="SSF53223">
    <property type="entry name" value="Aminoacid dehydrogenase-like, N-terminal domain"/>
    <property type="match status" value="1"/>
</dbReference>
<dbReference type="GO" id="GO:0006520">
    <property type="term" value="P:amino acid metabolic process"/>
    <property type="evidence" value="ECO:0007669"/>
    <property type="project" value="InterPro"/>
</dbReference>
<dbReference type="SMART" id="SM00839">
    <property type="entry name" value="ELFV_dehydrog"/>
    <property type="match status" value="1"/>
</dbReference>
<evidence type="ECO:0000256" key="5">
    <source>
        <dbReference type="PIRSR" id="PIRSR000188-2"/>
    </source>
</evidence>
<dbReference type="PIRSF" id="PIRSF000188">
    <property type="entry name" value="Phe_leu_dh"/>
    <property type="match status" value="1"/>
</dbReference>
<dbReference type="Gene3D" id="3.40.50.10860">
    <property type="entry name" value="Leucine Dehydrogenase, chain A, domain 1"/>
    <property type="match status" value="1"/>
</dbReference>
<evidence type="ECO:0000256" key="3">
    <source>
        <dbReference type="ARBA" id="ARBA00023027"/>
    </source>
</evidence>
<reference evidence="9" key="1">
    <citation type="submission" date="2017-08" db="EMBL/GenBank/DDBJ databases">
        <title>A dynamic microbial community with high functional redundancy inhabits the cold, oxic subseafloor aquifer.</title>
        <authorList>
            <person name="Tully B.J."/>
            <person name="Wheat C.G."/>
            <person name="Glazer B.T."/>
            <person name="Huber J.A."/>
        </authorList>
    </citation>
    <scope>NUCLEOTIDE SEQUENCE [LARGE SCALE GENOMIC DNA]</scope>
</reference>
<dbReference type="GO" id="GO:0016639">
    <property type="term" value="F:oxidoreductase activity, acting on the CH-NH2 group of donors, NAD or NADP as acceptor"/>
    <property type="evidence" value="ECO:0007669"/>
    <property type="project" value="InterPro"/>
</dbReference>
<evidence type="ECO:0000259" key="7">
    <source>
        <dbReference type="SMART" id="SM00839"/>
    </source>
</evidence>
<protein>
    <submittedName>
        <fullName evidence="8">Leucine dehydrogenase</fullName>
    </submittedName>
</protein>
<sequence>MTLKSTLIETDGYELVLRMEDASVGLHAIIAIHDTTFGPALGGTRIYPYANEEDALYDVLRLAKGMTYKSAVAKSGFGGGKSVIIADPKTEKTPELLRAFGRAVESLAGKYICAEDVGCTTEDVGIIREETKHVVGLDFPGGSGNPAPFTARGVYRGLQSALYERTGNRSVQGKTIAIQGLGSVGKWLARYLFWEGANLIVTDINSELKNDFVLSVGAKWVEPEEIYAVECDVFAPCAMGGVLTAETVKLIQANIVAGAANNPLKTEEVGEMLHQKGILYAPDFVINAGGLVNVCYEVSASGYSATSSRDTVDQIFSTLMSVYDLAKKNGCSTERAALSLAKRRIAEKQEISTVLI</sequence>
<dbReference type="Pfam" id="PF00208">
    <property type="entry name" value="ELFV_dehydrog"/>
    <property type="match status" value="1"/>
</dbReference>
<dbReference type="PANTHER" id="PTHR42722">
    <property type="entry name" value="LEUCINE DEHYDROGENASE"/>
    <property type="match status" value="1"/>
</dbReference>
<organism evidence="8 9">
    <name type="scientific">Aerophobetes bacterium</name>
    <dbReference type="NCBI Taxonomy" id="2030807"/>
    <lineage>
        <taxon>Bacteria</taxon>
        <taxon>Candidatus Aerophobota</taxon>
    </lineage>
</organism>
<dbReference type="InterPro" id="IPR046346">
    <property type="entry name" value="Aminoacid_DH-like_N_sf"/>
</dbReference>
<dbReference type="InterPro" id="IPR006095">
    <property type="entry name" value="Glu/Leu/Phe/Val/Trp_DH"/>
</dbReference>
<dbReference type="FunFam" id="3.40.50.10860:FF:000010">
    <property type="entry name" value="Leucine dehydrogenase"/>
    <property type="match status" value="1"/>
</dbReference>
<dbReference type="PRINTS" id="PR00082">
    <property type="entry name" value="GLFDHDRGNASE"/>
</dbReference>
<proteinExistence type="inferred from homology"/>
<dbReference type="Pfam" id="PF02812">
    <property type="entry name" value="ELFV_dehydrog_N"/>
    <property type="match status" value="1"/>
</dbReference>
<dbReference type="GO" id="GO:0000166">
    <property type="term" value="F:nucleotide binding"/>
    <property type="evidence" value="ECO:0007669"/>
    <property type="project" value="UniProtKB-KW"/>
</dbReference>
<feature type="active site" description="Proton donor/acceptor" evidence="4">
    <location>
        <position position="81"/>
    </location>
</feature>